<accession>A0ABP9SV05</accession>
<keyword evidence="2 6" id="KW-0813">Transport</keyword>
<evidence type="ECO:0000256" key="6">
    <source>
        <dbReference type="HAMAP-Rule" id="MF_00221"/>
    </source>
</evidence>
<keyword evidence="6" id="KW-1003">Cell membrane</keyword>
<dbReference type="PANTHER" id="PTHR11706">
    <property type="entry name" value="SOLUTE CARRIER PROTEIN FAMILY 11 MEMBER"/>
    <property type="match status" value="1"/>
</dbReference>
<feature type="transmembrane region" description="Helical" evidence="6">
    <location>
        <begin position="451"/>
        <end position="472"/>
    </location>
</feature>
<dbReference type="Proteomes" id="UP001501570">
    <property type="component" value="Unassembled WGS sequence"/>
</dbReference>
<name>A0ABP9SV05_9ACTN</name>
<feature type="compositionally biased region" description="Gly residues" evidence="7">
    <location>
        <begin position="36"/>
        <end position="48"/>
    </location>
</feature>
<gene>
    <name evidence="6" type="primary">mntH</name>
    <name evidence="8" type="ORF">GCM10023322_80610</name>
</gene>
<feature type="transmembrane region" description="Helical" evidence="6">
    <location>
        <begin position="104"/>
        <end position="125"/>
    </location>
</feature>
<dbReference type="RefSeq" id="WP_345638903.1">
    <property type="nucleotide sequence ID" value="NZ_BAABJQ010000048.1"/>
</dbReference>
<reference evidence="9" key="1">
    <citation type="journal article" date="2019" name="Int. J. Syst. Evol. Microbiol.">
        <title>The Global Catalogue of Microorganisms (GCM) 10K type strain sequencing project: providing services to taxonomists for standard genome sequencing and annotation.</title>
        <authorList>
            <consortium name="The Broad Institute Genomics Platform"/>
            <consortium name="The Broad Institute Genome Sequencing Center for Infectious Disease"/>
            <person name="Wu L."/>
            <person name="Ma J."/>
        </authorList>
    </citation>
    <scope>NUCLEOTIDE SEQUENCE [LARGE SCALE GENOMIC DNA]</scope>
    <source>
        <strain evidence="9">JCM 18304</strain>
    </source>
</reference>
<keyword evidence="9" id="KW-1185">Reference proteome</keyword>
<keyword evidence="6" id="KW-0406">Ion transport</keyword>
<dbReference type="Pfam" id="PF01566">
    <property type="entry name" value="Nramp"/>
    <property type="match status" value="1"/>
</dbReference>
<keyword evidence="4 6" id="KW-1133">Transmembrane helix</keyword>
<comment type="subcellular location">
    <subcellularLocation>
        <location evidence="6">Cell membrane</location>
        <topology evidence="6">Multi-pass membrane protein</topology>
    </subcellularLocation>
    <subcellularLocation>
        <location evidence="1">Membrane</location>
        <topology evidence="1">Multi-pass membrane protein</topology>
    </subcellularLocation>
</comment>
<evidence type="ECO:0000256" key="4">
    <source>
        <dbReference type="ARBA" id="ARBA00022989"/>
    </source>
</evidence>
<feature type="transmembrane region" description="Helical" evidence="6">
    <location>
        <begin position="412"/>
        <end position="430"/>
    </location>
</feature>
<evidence type="ECO:0000256" key="2">
    <source>
        <dbReference type="ARBA" id="ARBA00022448"/>
    </source>
</evidence>
<keyword evidence="5 6" id="KW-0472">Membrane</keyword>
<evidence type="ECO:0000313" key="9">
    <source>
        <dbReference type="Proteomes" id="UP001501570"/>
    </source>
</evidence>
<feature type="region of interest" description="Disordered" evidence="7">
    <location>
        <begin position="21"/>
        <end position="61"/>
    </location>
</feature>
<evidence type="ECO:0000256" key="1">
    <source>
        <dbReference type="ARBA" id="ARBA00004141"/>
    </source>
</evidence>
<comment type="function">
    <text evidence="6">H(+)-stimulated, divalent metal cation uptake system.</text>
</comment>
<keyword evidence="6" id="KW-0769">Symport</keyword>
<protein>
    <recommendedName>
        <fullName evidence="6">Divalent metal cation transporter MntH</fullName>
    </recommendedName>
</protein>
<dbReference type="PRINTS" id="PR00447">
    <property type="entry name" value="NATRESASSCMP"/>
</dbReference>
<dbReference type="PANTHER" id="PTHR11706:SF33">
    <property type="entry name" value="NATURAL RESISTANCE-ASSOCIATED MACROPHAGE PROTEIN 2"/>
    <property type="match status" value="1"/>
</dbReference>
<proteinExistence type="inferred from homology"/>
<feature type="transmembrane region" description="Helical" evidence="6">
    <location>
        <begin position="296"/>
        <end position="321"/>
    </location>
</feature>
<evidence type="ECO:0000256" key="3">
    <source>
        <dbReference type="ARBA" id="ARBA00022692"/>
    </source>
</evidence>
<feature type="transmembrane region" description="Helical" evidence="6">
    <location>
        <begin position="389"/>
        <end position="406"/>
    </location>
</feature>
<dbReference type="NCBIfam" id="TIGR01197">
    <property type="entry name" value="nramp"/>
    <property type="match status" value="1"/>
</dbReference>
<feature type="transmembrane region" description="Helical" evidence="6">
    <location>
        <begin position="213"/>
        <end position="234"/>
    </location>
</feature>
<dbReference type="InterPro" id="IPR001046">
    <property type="entry name" value="NRAMP_fam"/>
</dbReference>
<dbReference type="HAMAP" id="MF_00221">
    <property type="entry name" value="NRAMP"/>
    <property type="match status" value="1"/>
</dbReference>
<evidence type="ECO:0000256" key="7">
    <source>
        <dbReference type="SAM" id="MobiDB-lite"/>
    </source>
</evidence>
<feature type="transmembrane region" description="Helical" evidence="6">
    <location>
        <begin position="341"/>
        <end position="368"/>
    </location>
</feature>
<comment type="similarity">
    <text evidence="6">Belongs to the NRAMP family.</text>
</comment>
<dbReference type="NCBIfam" id="NF037982">
    <property type="entry name" value="Nramp_1"/>
    <property type="match status" value="1"/>
</dbReference>
<evidence type="ECO:0000256" key="5">
    <source>
        <dbReference type="ARBA" id="ARBA00023136"/>
    </source>
</evidence>
<sequence length="474" mass="48582">MVPRTGESALWVRVAGRASVDPGVRPASGGPDARPGAGGSPVGPGPGGARARPRAGEAPLDLGELRSRGRVRGVVALLGPAFVAAVAYVDPGNFATNVTAGARYGYALAWVIVAANLMAMLVQYLSAKAGLATGRDLPELCREHLPRPVVRGLWVQAELIAMATDLAEFVGAAIGLNLLFGVPLFPAGLMTAVVAFAILGLQQRYGRRRFELAIGALLGIVFLGFAYDLVTVGADPPGVGAGLVPGFPGGSLPLVAGVIGATVMPHVVYLHSALTKSRVACRDEAQRRELLRFQRLDVLVGLGVAGLINLAMLCIAASLFHRSGMAHVDSIEAAHAGLGRLVGGGAALAFSVALLASGLSSSSVGTYAGQVVMQGFVRRRIPLPVRRGLTMLPALVVLGLGLPATASLVVSQVVLSFGIPFALVPLLLLTRRADVMGRLANRPLTTAVTGGIAAVIIVLNGYLLYATLAAVIGG</sequence>
<evidence type="ECO:0000313" key="8">
    <source>
        <dbReference type="EMBL" id="GAA5201167.1"/>
    </source>
</evidence>
<feature type="transmembrane region" description="Helical" evidence="6">
    <location>
        <begin position="254"/>
        <end position="275"/>
    </location>
</feature>
<dbReference type="NCBIfam" id="NF001923">
    <property type="entry name" value="PRK00701.1"/>
    <property type="match status" value="1"/>
</dbReference>
<feature type="transmembrane region" description="Helical" evidence="6">
    <location>
        <begin position="180"/>
        <end position="201"/>
    </location>
</feature>
<organism evidence="8 9">
    <name type="scientific">Rugosimonospora acidiphila</name>
    <dbReference type="NCBI Taxonomy" id="556531"/>
    <lineage>
        <taxon>Bacteria</taxon>
        <taxon>Bacillati</taxon>
        <taxon>Actinomycetota</taxon>
        <taxon>Actinomycetes</taxon>
        <taxon>Micromonosporales</taxon>
        <taxon>Micromonosporaceae</taxon>
        <taxon>Rugosimonospora</taxon>
    </lineage>
</organism>
<keyword evidence="3 6" id="KW-0812">Transmembrane</keyword>
<comment type="caution">
    <text evidence="8">The sequence shown here is derived from an EMBL/GenBank/DDBJ whole genome shotgun (WGS) entry which is preliminary data.</text>
</comment>
<dbReference type="EMBL" id="BAABJQ010000048">
    <property type="protein sequence ID" value="GAA5201167.1"/>
    <property type="molecule type" value="Genomic_DNA"/>
</dbReference>